<protein>
    <recommendedName>
        <fullName evidence="2">AAA+ ATPase domain-containing protein</fullName>
    </recommendedName>
</protein>
<proteinExistence type="predicted"/>
<reference evidence="1" key="1">
    <citation type="journal article" date="2014" name="Front. Microbiol.">
        <title>High frequency of phylogenetically diverse reductive dehalogenase-homologous genes in deep subseafloor sedimentary metagenomes.</title>
        <authorList>
            <person name="Kawai M."/>
            <person name="Futagami T."/>
            <person name="Toyoda A."/>
            <person name="Takaki Y."/>
            <person name="Nishi S."/>
            <person name="Hori S."/>
            <person name="Arai W."/>
            <person name="Tsubouchi T."/>
            <person name="Morono Y."/>
            <person name="Uchiyama I."/>
            <person name="Ito T."/>
            <person name="Fujiyama A."/>
            <person name="Inagaki F."/>
            <person name="Takami H."/>
        </authorList>
    </citation>
    <scope>NUCLEOTIDE SEQUENCE</scope>
    <source>
        <strain evidence="1">Expedition CK06-06</strain>
    </source>
</reference>
<sequence length="185" mass="21090">MRNGKFLKEKTDKPGSYIIEDFIARNRLAIWASAPGMGKSLLAEPLLYHIPYEAPYLGKKVSGGNVMIIDSENRGDILQHRLKKIIRGLKRQGYKKHGQIEIQSYGGFLLDDEATWKPIVKEIKALEPVLILLDHLACFHHHDENSERQMKVITTAIEKLMAINGSSVLALHHFNKLDMGSFFRR</sequence>
<dbReference type="SUPFAM" id="SSF52540">
    <property type="entry name" value="P-loop containing nucleoside triphosphate hydrolases"/>
    <property type="match status" value="1"/>
</dbReference>
<dbReference type="Pfam" id="PF13481">
    <property type="entry name" value="AAA_25"/>
    <property type="match status" value="1"/>
</dbReference>
<dbReference type="Gene3D" id="3.40.50.300">
    <property type="entry name" value="P-loop containing nucleotide triphosphate hydrolases"/>
    <property type="match status" value="1"/>
</dbReference>
<feature type="non-terminal residue" evidence="1">
    <location>
        <position position="185"/>
    </location>
</feature>
<accession>X1GJB7</accession>
<dbReference type="EMBL" id="BARU01022478">
    <property type="protein sequence ID" value="GAH57282.1"/>
    <property type="molecule type" value="Genomic_DNA"/>
</dbReference>
<evidence type="ECO:0008006" key="2">
    <source>
        <dbReference type="Google" id="ProtNLM"/>
    </source>
</evidence>
<name>X1GJB7_9ZZZZ</name>
<dbReference type="InterPro" id="IPR027417">
    <property type="entry name" value="P-loop_NTPase"/>
</dbReference>
<evidence type="ECO:0000313" key="1">
    <source>
        <dbReference type="EMBL" id="GAH57282.1"/>
    </source>
</evidence>
<dbReference type="AlphaFoldDB" id="X1GJB7"/>
<gene>
    <name evidence="1" type="ORF">S03H2_36612</name>
</gene>
<organism evidence="1">
    <name type="scientific">marine sediment metagenome</name>
    <dbReference type="NCBI Taxonomy" id="412755"/>
    <lineage>
        <taxon>unclassified sequences</taxon>
        <taxon>metagenomes</taxon>
        <taxon>ecological metagenomes</taxon>
    </lineage>
</organism>
<comment type="caution">
    <text evidence="1">The sequence shown here is derived from an EMBL/GenBank/DDBJ whole genome shotgun (WGS) entry which is preliminary data.</text>
</comment>